<keyword evidence="3" id="KW-0489">Methyltransferase</keyword>
<evidence type="ECO:0000313" key="3">
    <source>
        <dbReference type="EMBL" id="RCU52761.1"/>
    </source>
</evidence>
<dbReference type="EC" id="2.1.1.63" evidence="3"/>
<keyword evidence="3" id="KW-0808">Transferase</keyword>
<dbReference type="PANTHER" id="PTHR42942">
    <property type="entry name" value="6-O-METHYLGUANINE DNA METHYLTRANSFERASE"/>
    <property type="match status" value="1"/>
</dbReference>
<reference evidence="3 4" key="1">
    <citation type="submission" date="2018-07" db="EMBL/GenBank/DDBJ databases">
        <title>Corallincola holothuriorum sp. nov., a new facultative anaerobe isolated from sea cucumber Apostichopus japonicus.</title>
        <authorList>
            <person name="Xia H."/>
        </authorList>
    </citation>
    <scope>NUCLEOTIDE SEQUENCE [LARGE SCALE GENOMIC DNA]</scope>
    <source>
        <strain evidence="3 4">C4</strain>
    </source>
</reference>
<dbReference type="PANTHER" id="PTHR42942:SF1">
    <property type="entry name" value="ALKYLTRANSFERASE-LIKE PROTEIN 1"/>
    <property type="match status" value="1"/>
</dbReference>
<dbReference type="InterPro" id="IPR052520">
    <property type="entry name" value="ATL_DNA_repair"/>
</dbReference>
<comment type="caution">
    <text evidence="3">The sequence shown here is derived from an EMBL/GenBank/DDBJ whole genome shotgun (WGS) entry which is preliminary data.</text>
</comment>
<evidence type="ECO:0000256" key="1">
    <source>
        <dbReference type="ARBA" id="ARBA00022763"/>
    </source>
</evidence>
<dbReference type="RefSeq" id="WP_114336669.1">
    <property type="nucleotide sequence ID" value="NZ_QPID01000001.1"/>
</dbReference>
<dbReference type="InterPro" id="IPR014048">
    <property type="entry name" value="MethylDNA_cys_MeTrfase_DNA-bd"/>
</dbReference>
<protein>
    <submittedName>
        <fullName evidence="3">Methylated-DNA--[protein]-cysteine S-methyltransferase</fullName>
        <ecNumber evidence="3">2.1.1.63</ecNumber>
    </submittedName>
</protein>
<gene>
    <name evidence="3" type="ORF">DU002_02015</name>
</gene>
<dbReference type="EMBL" id="QPID01000001">
    <property type="protein sequence ID" value="RCU52761.1"/>
    <property type="molecule type" value="Genomic_DNA"/>
</dbReference>
<dbReference type="InterPro" id="IPR036217">
    <property type="entry name" value="MethylDNA_cys_MeTrfase_DNAb"/>
</dbReference>
<keyword evidence="4" id="KW-1185">Reference proteome</keyword>
<accession>A0A368NU70</accession>
<organism evidence="3 4">
    <name type="scientific">Corallincola holothuriorum</name>
    <dbReference type="NCBI Taxonomy" id="2282215"/>
    <lineage>
        <taxon>Bacteria</taxon>
        <taxon>Pseudomonadati</taxon>
        <taxon>Pseudomonadota</taxon>
        <taxon>Gammaproteobacteria</taxon>
        <taxon>Alteromonadales</taxon>
        <taxon>Psychromonadaceae</taxon>
        <taxon>Corallincola</taxon>
    </lineage>
</organism>
<sequence>MPEASDTLNQRIWQVVSAIPVGTVASYGDVAKRAGLPGYARYVGRVLRNLPPSSTLPWHRVIKADGRLAFMSGSESERRQIACLTKEGVLVRRGRVDMKRYAWHQ</sequence>
<dbReference type="GO" id="GO:0032259">
    <property type="term" value="P:methylation"/>
    <property type="evidence" value="ECO:0007669"/>
    <property type="project" value="UniProtKB-KW"/>
</dbReference>
<dbReference type="Proteomes" id="UP000252558">
    <property type="component" value="Unassembled WGS sequence"/>
</dbReference>
<keyword evidence="1" id="KW-0227">DNA damage</keyword>
<feature type="domain" description="Methylated-DNA-[protein]-cysteine S-methyltransferase DNA binding" evidence="2">
    <location>
        <begin position="9"/>
        <end position="89"/>
    </location>
</feature>
<dbReference type="GO" id="GO:0003908">
    <property type="term" value="F:methylated-DNA-[protein]-cysteine S-methyltransferase activity"/>
    <property type="evidence" value="ECO:0007669"/>
    <property type="project" value="UniProtKB-EC"/>
</dbReference>
<evidence type="ECO:0000313" key="4">
    <source>
        <dbReference type="Proteomes" id="UP000252558"/>
    </source>
</evidence>
<dbReference type="Pfam" id="PF01035">
    <property type="entry name" value="DNA_binding_1"/>
    <property type="match status" value="1"/>
</dbReference>
<dbReference type="AlphaFoldDB" id="A0A368NU70"/>
<dbReference type="Gene3D" id="1.10.10.10">
    <property type="entry name" value="Winged helix-like DNA-binding domain superfamily/Winged helix DNA-binding domain"/>
    <property type="match status" value="1"/>
</dbReference>
<evidence type="ECO:0000259" key="2">
    <source>
        <dbReference type="Pfam" id="PF01035"/>
    </source>
</evidence>
<dbReference type="OrthoDB" id="9132167at2"/>
<dbReference type="GO" id="GO:0006281">
    <property type="term" value="P:DNA repair"/>
    <property type="evidence" value="ECO:0007669"/>
    <property type="project" value="InterPro"/>
</dbReference>
<dbReference type="NCBIfam" id="TIGR00589">
    <property type="entry name" value="ogt"/>
    <property type="match status" value="1"/>
</dbReference>
<dbReference type="SUPFAM" id="SSF46767">
    <property type="entry name" value="Methylated DNA-protein cysteine methyltransferase, C-terminal domain"/>
    <property type="match status" value="1"/>
</dbReference>
<dbReference type="CDD" id="cd06445">
    <property type="entry name" value="ATase"/>
    <property type="match status" value="1"/>
</dbReference>
<name>A0A368NU70_9GAMM</name>
<dbReference type="InterPro" id="IPR036388">
    <property type="entry name" value="WH-like_DNA-bd_sf"/>
</dbReference>
<proteinExistence type="predicted"/>